<sequence length="107" mass="12062">MDLDLTKSSVSGIWTPLSEDLFAGPDSSMLQKNLALSSITKFNERWNTSSKYLRPRIFCLEHAVQIEEIFRSKGGVNILVVCHSGEIVIMIHSTFLLFHSHIIPLFG</sequence>
<reference evidence="2" key="1">
    <citation type="journal article" date="2023" name="G3 (Bethesda)">
        <title>Genome assembly and association tests identify interacting loci associated with vigor, precocity, and sex in interspecific pistachio rootstocks.</title>
        <authorList>
            <person name="Palmer W."/>
            <person name="Jacygrad E."/>
            <person name="Sagayaradj S."/>
            <person name="Cavanaugh K."/>
            <person name="Han R."/>
            <person name="Bertier L."/>
            <person name="Beede B."/>
            <person name="Kafkas S."/>
            <person name="Golino D."/>
            <person name="Preece J."/>
            <person name="Michelmore R."/>
        </authorList>
    </citation>
    <scope>NUCLEOTIDE SEQUENCE [LARGE SCALE GENOMIC DNA]</scope>
</reference>
<accession>A0ACC1BUT3</accession>
<name>A0ACC1BUT3_9ROSI</name>
<comment type="caution">
    <text evidence="1">The sequence shown here is derived from an EMBL/GenBank/DDBJ whole genome shotgun (WGS) entry which is preliminary data.</text>
</comment>
<keyword evidence="2" id="KW-1185">Reference proteome</keyword>
<gene>
    <name evidence="1" type="ORF">Patl1_06068</name>
</gene>
<protein>
    <submittedName>
        <fullName evidence="1">Uncharacterized protein</fullName>
    </submittedName>
</protein>
<organism evidence="1 2">
    <name type="scientific">Pistacia atlantica</name>
    <dbReference type="NCBI Taxonomy" id="434234"/>
    <lineage>
        <taxon>Eukaryota</taxon>
        <taxon>Viridiplantae</taxon>
        <taxon>Streptophyta</taxon>
        <taxon>Embryophyta</taxon>
        <taxon>Tracheophyta</taxon>
        <taxon>Spermatophyta</taxon>
        <taxon>Magnoliopsida</taxon>
        <taxon>eudicotyledons</taxon>
        <taxon>Gunneridae</taxon>
        <taxon>Pentapetalae</taxon>
        <taxon>rosids</taxon>
        <taxon>malvids</taxon>
        <taxon>Sapindales</taxon>
        <taxon>Anacardiaceae</taxon>
        <taxon>Pistacia</taxon>
    </lineage>
</organism>
<evidence type="ECO:0000313" key="1">
    <source>
        <dbReference type="EMBL" id="KAJ0102842.1"/>
    </source>
</evidence>
<evidence type="ECO:0000313" key="2">
    <source>
        <dbReference type="Proteomes" id="UP001164250"/>
    </source>
</evidence>
<proteinExistence type="predicted"/>
<dbReference type="EMBL" id="CM047899">
    <property type="protein sequence ID" value="KAJ0102842.1"/>
    <property type="molecule type" value="Genomic_DNA"/>
</dbReference>
<dbReference type="Proteomes" id="UP001164250">
    <property type="component" value="Chromosome 3"/>
</dbReference>